<dbReference type="PANTHER" id="PTHR43861:SF1">
    <property type="entry name" value="TRANS-ACONITATE 2-METHYLTRANSFERASE"/>
    <property type="match status" value="1"/>
</dbReference>
<dbReference type="GO" id="GO:0032259">
    <property type="term" value="P:methylation"/>
    <property type="evidence" value="ECO:0007669"/>
    <property type="project" value="UniProtKB-KW"/>
</dbReference>
<dbReference type="Gene3D" id="1.10.150.290">
    <property type="entry name" value="S-adenosyl-L-methionine-dependent methyltransferases"/>
    <property type="match status" value="1"/>
</dbReference>
<dbReference type="Proteomes" id="UP000036902">
    <property type="component" value="Chromosome"/>
</dbReference>
<evidence type="ECO:0000259" key="3">
    <source>
        <dbReference type="Pfam" id="PF13649"/>
    </source>
</evidence>
<dbReference type="AlphaFoldDB" id="A0A127K7Z2"/>
<accession>A0A127K7Z2</accession>
<evidence type="ECO:0000313" key="4">
    <source>
        <dbReference type="EMBL" id="AMO38088.1"/>
    </source>
</evidence>
<sequence>MESKVSWEPERYLKYGSLRLRPALDLLMRVRHDSPRRVVDLGCGPGTVTTVLAERWPDAEIIGVDSSAEMLARAAAAYPRLMWVDADIAHWRTDVPADVIFSNAALHWLDDHEGLFARLAANLAPAGALAVQMPANFDAPSHRSIRALADGAKWSSCLAGARMGSVMTAERYWTLMSSLFHSVELWETIYWQRLQGENAVLEWLQGTTLVPYLARLDEGQRAEFLAELGVELLRAYPVRAEGDVLFPFKRLFMIGAGVR</sequence>
<gene>
    <name evidence="4" type="ORF">AC731_014765</name>
</gene>
<keyword evidence="2 4" id="KW-0808">Transferase</keyword>
<proteinExistence type="predicted"/>
<dbReference type="EMBL" id="CP014646">
    <property type="protein sequence ID" value="AMO38088.1"/>
    <property type="molecule type" value="Genomic_DNA"/>
</dbReference>
<dbReference type="InterPro" id="IPR029063">
    <property type="entry name" value="SAM-dependent_MTases_sf"/>
</dbReference>
<name>A0A127K7Z2_9RHOO</name>
<dbReference type="CDD" id="cd02440">
    <property type="entry name" value="AdoMet_MTases"/>
    <property type="match status" value="1"/>
</dbReference>
<dbReference type="STRING" id="1134435.AC731_014765"/>
<dbReference type="KEGG" id="thu:AC731_014765"/>
<keyword evidence="1 4" id="KW-0489">Methyltransferase</keyword>
<dbReference type="PANTHER" id="PTHR43861">
    <property type="entry name" value="TRANS-ACONITATE 2-METHYLTRANSFERASE-RELATED"/>
    <property type="match status" value="1"/>
</dbReference>
<dbReference type="Gene3D" id="3.40.50.150">
    <property type="entry name" value="Vaccinia Virus protein VP39"/>
    <property type="match status" value="1"/>
</dbReference>
<feature type="domain" description="Methyltransferase" evidence="3">
    <location>
        <begin position="38"/>
        <end position="127"/>
    </location>
</feature>
<reference evidence="5" key="1">
    <citation type="submission" date="2016-03" db="EMBL/GenBank/DDBJ databases">
        <authorList>
            <person name="Ma C."/>
            <person name="Zhou S."/>
            <person name="Yang G."/>
        </authorList>
    </citation>
    <scope>NUCLEOTIDE SEQUENCE [LARGE SCALE GENOMIC DNA]</scope>
    <source>
        <strain evidence="5">SgZ-1</strain>
    </source>
</reference>
<keyword evidence="5" id="KW-1185">Reference proteome</keyword>
<protein>
    <submittedName>
        <fullName evidence="4">Trans-aconitate 2-methyltransferase</fullName>
    </submittedName>
</protein>
<organism evidence="4 5">
    <name type="scientific">Thauera humireducens</name>
    <dbReference type="NCBI Taxonomy" id="1134435"/>
    <lineage>
        <taxon>Bacteria</taxon>
        <taxon>Pseudomonadati</taxon>
        <taxon>Pseudomonadota</taxon>
        <taxon>Betaproteobacteria</taxon>
        <taxon>Rhodocyclales</taxon>
        <taxon>Zoogloeaceae</taxon>
        <taxon>Thauera</taxon>
    </lineage>
</organism>
<dbReference type="GO" id="GO:0030798">
    <property type="term" value="F:trans-aconitate 2-methyltransferase activity"/>
    <property type="evidence" value="ECO:0007669"/>
    <property type="project" value="InterPro"/>
</dbReference>
<evidence type="ECO:0000313" key="5">
    <source>
        <dbReference type="Proteomes" id="UP000036902"/>
    </source>
</evidence>
<dbReference type="InterPro" id="IPR023149">
    <property type="entry name" value="Trans_acon_MeTrfase_C"/>
</dbReference>
<evidence type="ECO:0000256" key="1">
    <source>
        <dbReference type="ARBA" id="ARBA00022603"/>
    </source>
</evidence>
<dbReference type="InterPro" id="IPR041698">
    <property type="entry name" value="Methyltransf_25"/>
</dbReference>
<dbReference type="Pfam" id="PF13649">
    <property type="entry name" value="Methyltransf_25"/>
    <property type="match status" value="1"/>
</dbReference>
<evidence type="ECO:0000256" key="2">
    <source>
        <dbReference type="ARBA" id="ARBA00022679"/>
    </source>
</evidence>
<dbReference type="SUPFAM" id="SSF53335">
    <property type="entry name" value="S-adenosyl-L-methionine-dependent methyltransferases"/>
    <property type="match status" value="1"/>
</dbReference>